<dbReference type="EMBL" id="JAEHFJ010000017">
    <property type="protein sequence ID" value="MBJ2176529.1"/>
    <property type="molecule type" value="Genomic_DNA"/>
</dbReference>
<evidence type="ECO:0000313" key="2">
    <source>
        <dbReference type="Proteomes" id="UP000623301"/>
    </source>
</evidence>
<name>A0ABS0WX22_9FLAO</name>
<evidence type="ECO:0000313" key="1">
    <source>
        <dbReference type="EMBL" id="MBJ2176529.1"/>
    </source>
</evidence>
<feature type="non-terminal residue" evidence="1">
    <location>
        <position position="1"/>
    </location>
</feature>
<sequence>IWLKDYLQLDGLAYKFVPILTPSKSSNGRPKSVLDLGRIDTETMYNNVKKWDWKNSNSNIYVDVETRKNGIVIRNNLIRLAEELIIAKKYVKAEEILDLSIEKMPIKKYGHVNFVLGYPDAYYQIGNKEKAKYVANTLVDIFRDRIEFYSGLDNNGVSQHYDDIEGTLMMYNNIVVTVDENDKELAEELKIGYVASIRSLQGVIE</sequence>
<gene>
    <name evidence="1" type="ORF">JBL43_19935</name>
</gene>
<keyword evidence="2" id="KW-1185">Reference proteome</keyword>
<comment type="caution">
    <text evidence="1">The sequence shown here is derived from an EMBL/GenBank/DDBJ whole genome shotgun (WGS) entry which is preliminary data.</text>
</comment>
<protein>
    <submittedName>
        <fullName evidence="1">Uncharacterized protein</fullName>
    </submittedName>
</protein>
<accession>A0ABS0WX22</accession>
<reference evidence="1 2" key="1">
    <citation type="submission" date="2020-12" db="EMBL/GenBank/DDBJ databases">
        <title>Aureibaculum luteum sp. nov. and Aureibaculum flavum sp. nov., novel members of the family Flavobacteriaceae isolated from Antarctic intertidal sediments.</title>
        <authorList>
            <person name="He X."/>
            <person name="Zhang X."/>
        </authorList>
    </citation>
    <scope>NUCLEOTIDE SEQUENCE [LARGE SCALE GENOMIC DNA]</scope>
    <source>
        <strain evidence="1 2">A20</strain>
    </source>
</reference>
<proteinExistence type="predicted"/>
<organism evidence="1 2">
    <name type="scientific">Aureibaculum flavum</name>
    <dbReference type="NCBI Taxonomy" id="2795986"/>
    <lineage>
        <taxon>Bacteria</taxon>
        <taxon>Pseudomonadati</taxon>
        <taxon>Bacteroidota</taxon>
        <taxon>Flavobacteriia</taxon>
        <taxon>Flavobacteriales</taxon>
        <taxon>Flavobacteriaceae</taxon>
        <taxon>Aureibaculum</taxon>
    </lineage>
</organism>
<dbReference type="Proteomes" id="UP000623301">
    <property type="component" value="Unassembled WGS sequence"/>
</dbReference>